<name>A0A1M5YXX8_9BRAD</name>
<evidence type="ECO:0000256" key="6">
    <source>
        <dbReference type="ARBA" id="ARBA00023136"/>
    </source>
</evidence>
<dbReference type="SUPFAM" id="SSF111369">
    <property type="entry name" value="HlyD-like secretion proteins"/>
    <property type="match status" value="1"/>
</dbReference>
<sequence length="393" mass="41928">MKKKVVVPAALLAAVLAAGGLYFMHYHPLEKAVAAPAPPPAAPIVAGTVAQHDVPIYLTGVGTVIAYNTDVVRAQIQGQIISINFTEGQSVHTGDLLAQIDPRPYQALIDQYTGNLQRDQAQLKNAQINLTRYSQLGDKGWATPQLIETQQAQVGELQAAIKSDQALIDAANVQLSYTRLTSPIDGVVGIRQIDVGNIISPSNTNGLVVVTQLHPISLIFTLPETSLPQIQQQQQKTKTPLAVLAYNQDDTMQLDQGLLGLVNNEILQTTGSIQLKANFDNKANKLWPGELVNARLLLDVRHNGLTVPAAVVQQGSKGPYAYVVNPDGTVAIRPIKVAQISDGQALIDAGLTANEQVVVDGQYKLQPGTHVTLLHGQAAQEAAAQDALQAPIP</sequence>
<dbReference type="RefSeq" id="WP_079606864.1">
    <property type="nucleotide sequence ID" value="NZ_LT670817.1"/>
</dbReference>
<dbReference type="AlphaFoldDB" id="A0A1M5YXX8"/>
<keyword evidence="7" id="KW-0175">Coiled coil</keyword>
<gene>
    <name evidence="12" type="ORF">SAMN05443248_8931</name>
</gene>
<dbReference type="Pfam" id="PF25876">
    <property type="entry name" value="HH_MFP_RND"/>
    <property type="match status" value="1"/>
</dbReference>
<feature type="domain" description="Multidrug resistance protein MdtA-like barrel-sandwich hybrid" evidence="9">
    <location>
        <begin position="72"/>
        <end position="211"/>
    </location>
</feature>
<dbReference type="PANTHER" id="PTHR30469:SF12">
    <property type="entry name" value="MULTIDRUG RESISTANCE PROTEIN MDTA"/>
    <property type="match status" value="1"/>
</dbReference>
<evidence type="ECO:0000313" key="12">
    <source>
        <dbReference type="EMBL" id="SHI16698.1"/>
    </source>
</evidence>
<evidence type="ECO:0000259" key="8">
    <source>
        <dbReference type="Pfam" id="PF25876"/>
    </source>
</evidence>
<reference evidence="12 13" key="1">
    <citation type="submission" date="2016-11" db="EMBL/GenBank/DDBJ databases">
        <authorList>
            <person name="Jaros S."/>
            <person name="Januszkiewicz K."/>
            <person name="Wedrychowicz H."/>
        </authorList>
    </citation>
    <scope>NUCLEOTIDE SEQUENCE [LARGE SCALE GENOMIC DNA]</scope>
    <source>
        <strain evidence="12 13">GAS138</strain>
    </source>
</reference>
<dbReference type="PANTHER" id="PTHR30469">
    <property type="entry name" value="MULTIDRUG RESISTANCE PROTEIN MDTA"/>
    <property type="match status" value="1"/>
</dbReference>
<dbReference type="InterPro" id="IPR058627">
    <property type="entry name" value="MdtA-like_C"/>
</dbReference>
<feature type="coiled-coil region" evidence="7">
    <location>
        <begin position="109"/>
        <end position="136"/>
    </location>
</feature>
<dbReference type="Proteomes" id="UP000189796">
    <property type="component" value="Chromosome I"/>
</dbReference>
<dbReference type="InterPro" id="IPR058625">
    <property type="entry name" value="MdtA-like_BSH"/>
</dbReference>
<dbReference type="Pfam" id="PF25967">
    <property type="entry name" value="RND-MFP_C"/>
    <property type="match status" value="1"/>
</dbReference>
<keyword evidence="4" id="KW-1003">Cell membrane</keyword>
<evidence type="ECO:0000313" key="13">
    <source>
        <dbReference type="Proteomes" id="UP000189796"/>
    </source>
</evidence>
<dbReference type="InterPro" id="IPR006143">
    <property type="entry name" value="RND_pump_MFP"/>
</dbReference>
<comment type="subcellular location">
    <subcellularLocation>
        <location evidence="1">Cell membrane</location>
    </subcellularLocation>
</comment>
<dbReference type="Gene3D" id="2.40.50.100">
    <property type="match status" value="1"/>
</dbReference>
<feature type="domain" description="Multidrug resistance protein MdtA-like alpha-helical hairpin" evidence="8">
    <location>
        <begin position="110"/>
        <end position="178"/>
    </location>
</feature>
<dbReference type="Gene3D" id="1.10.287.470">
    <property type="entry name" value="Helix hairpin bin"/>
    <property type="match status" value="1"/>
</dbReference>
<feature type="domain" description="Multidrug resistance protein MdtA-like beta-barrel" evidence="10">
    <location>
        <begin position="215"/>
        <end position="299"/>
    </location>
</feature>
<evidence type="ECO:0000256" key="2">
    <source>
        <dbReference type="ARBA" id="ARBA00009477"/>
    </source>
</evidence>
<organism evidence="12 13">
    <name type="scientific">Bradyrhizobium erythrophlei</name>
    <dbReference type="NCBI Taxonomy" id="1437360"/>
    <lineage>
        <taxon>Bacteria</taxon>
        <taxon>Pseudomonadati</taxon>
        <taxon>Pseudomonadota</taxon>
        <taxon>Alphaproteobacteria</taxon>
        <taxon>Hyphomicrobiales</taxon>
        <taxon>Nitrobacteraceae</taxon>
        <taxon>Bradyrhizobium</taxon>
    </lineage>
</organism>
<dbReference type="OrthoDB" id="9783047at2"/>
<evidence type="ECO:0000259" key="10">
    <source>
        <dbReference type="Pfam" id="PF25944"/>
    </source>
</evidence>
<keyword evidence="3" id="KW-0813">Transport</keyword>
<evidence type="ECO:0000256" key="4">
    <source>
        <dbReference type="ARBA" id="ARBA00022475"/>
    </source>
</evidence>
<evidence type="ECO:0000256" key="1">
    <source>
        <dbReference type="ARBA" id="ARBA00004236"/>
    </source>
</evidence>
<feature type="domain" description="Multidrug resistance protein MdtA-like C-terminal permuted SH3" evidence="11">
    <location>
        <begin position="303"/>
        <end position="361"/>
    </location>
</feature>
<dbReference type="Pfam" id="PF25944">
    <property type="entry name" value="Beta-barrel_RND"/>
    <property type="match status" value="1"/>
</dbReference>
<keyword evidence="6" id="KW-0472">Membrane</keyword>
<dbReference type="GO" id="GO:0015562">
    <property type="term" value="F:efflux transmembrane transporter activity"/>
    <property type="evidence" value="ECO:0007669"/>
    <property type="project" value="TreeGrafter"/>
</dbReference>
<dbReference type="EMBL" id="LT670817">
    <property type="protein sequence ID" value="SHI16698.1"/>
    <property type="molecule type" value="Genomic_DNA"/>
</dbReference>
<protein>
    <submittedName>
        <fullName evidence="12">Membrane fusion protein, multidrug efflux system</fullName>
    </submittedName>
</protein>
<dbReference type="GO" id="GO:1990281">
    <property type="term" value="C:efflux pump complex"/>
    <property type="evidence" value="ECO:0007669"/>
    <property type="project" value="TreeGrafter"/>
</dbReference>
<keyword evidence="5" id="KW-0997">Cell inner membrane</keyword>
<evidence type="ECO:0000256" key="3">
    <source>
        <dbReference type="ARBA" id="ARBA00022448"/>
    </source>
</evidence>
<accession>A0A1M5YXX8</accession>
<evidence type="ECO:0000256" key="5">
    <source>
        <dbReference type="ARBA" id="ARBA00022519"/>
    </source>
</evidence>
<evidence type="ECO:0000259" key="9">
    <source>
        <dbReference type="Pfam" id="PF25917"/>
    </source>
</evidence>
<dbReference type="InterPro" id="IPR058624">
    <property type="entry name" value="MdtA-like_HH"/>
</dbReference>
<dbReference type="Gene3D" id="2.40.30.170">
    <property type="match status" value="1"/>
</dbReference>
<proteinExistence type="inferred from homology"/>
<dbReference type="NCBIfam" id="TIGR01730">
    <property type="entry name" value="RND_mfp"/>
    <property type="match status" value="1"/>
</dbReference>
<evidence type="ECO:0000256" key="7">
    <source>
        <dbReference type="SAM" id="Coils"/>
    </source>
</evidence>
<dbReference type="Pfam" id="PF25917">
    <property type="entry name" value="BSH_RND"/>
    <property type="match status" value="1"/>
</dbReference>
<dbReference type="Gene3D" id="2.40.420.20">
    <property type="match status" value="1"/>
</dbReference>
<evidence type="ECO:0000259" key="11">
    <source>
        <dbReference type="Pfam" id="PF25967"/>
    </source>
</evidence>
<comment type="similarity">
    <text evidence="2">Belongs to the membrane fusion protein (MFP) (TC 8.A.1) family.</text>
</comment>
<dbReference type="InterPro" id="IPR058626">
    <property type="entry name" value="MdtA-like_b-barrel"/>
</dbReference>